<dbReference type="Proteomes" id="UP000178023">
    <property type="component" value="Unassembled WGS sequence"/>
</dbReference>
<dbReference type="AlphaFoldDB" id="A0A1F8F1F6"/>
<reference evidence="2 3" key="1">
    <citation type="journal article" date="2016" name="Nat. Commun.">
        <title>Thousands of microbial genomes shed light on interconnected biogeochemical processes in an aquifer system.</title>
        <authorList>
            <person name="Anantharaman K."/>
            <person name="Brown C.T."/>
            <person name="Hug L.A."/>
            <person name="Sharon I."/>
            <person name="Castelle C.J."/>
            <person name="Probst A.J."/>
            <person name="Thomas B.C."/>
            <person name="Singh A."/>
            <person name="Wilkins M.J."/>
            <person name="Karaoz U."/>
            <person name="Brodie E.L."/>
            <person name="Williams K.H."/>
            <person name="Hubbard S.S."/>
            <person name="Banfield J.F."/>
        </authorList>
    </citation>
    <scope>NUCLEOTIDE SEQUENCE [LARGE SCALE GENOMIC DNA]</scope>
</reference>
<sequence>MNFHFYPKFFKSSADTGFTMLELTVVMAITGILTFFLINNFPASKIGLTDSANVLVADVRFAQSKALSGATFKGNSICGYGLHPDGNDPAKYILFAGPARTAMGGDCSAYSKVYDDNSEVWAIKTIVAKGVTFQKPFPDIFFEPPEPKVYIDGQPDIAQVAEIIIQSEDAVSCPPSSDKCRVICVYGSGRIEIAPNNSCQ</sequence>
<evidence type="ECO:0000256" key="1">
    <source>
        <dbReference type="SAM" id="Phobius"/>
    </source>
</evidence>
<dbReference type="NCBIfam" id="TIGR02532">
    <property type="entry name" value="IV_pilin_GFxxxE"/>
    <property type="match status" value="1"/>
</dbReference>
<name>A0A1F8F1F6_9BACT</name>
<feature type="transmembrane region" description="Helical" evidence="1">
    <location>
        <begin position="20"/>
        <end position="38"/>
    </location>
</feature>
<evidence type="ECO:0008006" key="4">
    <source>
        <dbReference type="Google" id="ProtNLM"/>
    </source>
</evidence>
<organism evidence="2 3">
    <name type="scientific">Candidatus Yanofskybacteria bacterium RIFCSPHIGHO2_01_FULL_45_42</name>
    <dbReference type="NCBI Taxonomy" id="1802671"/>
    <lineage>
        <taxon>Bacteria</taxon>
        <taxon>Candidatus Yanofskyibacteriota</taxon>
    </lineage>
</organism>
<keyword evidence="1" id="KW-0472">Membrane</keyword>
<protein>
    <recommendedName>
        <fullName evidence="4">Prepilin-type N-terminal cleavage/methylation domain-containing protein</fullName>
    </recommendedName>
</protein>
<comment type="caution">
    <text evidence="2">The sequence shown here is derived from an EMBL/GenBank/DDBJ whole genome shotgun (WGS) entry which is preliminary data.</text>
</comment>
<keyword evidence="1" id="KW-0812">Transmembrane</keyword>
<dbReference type="InterPro" id="IPR012902">
    <property type="entry name" value="N_methyl_site"/>
</dbReference>
<keyword evidence="1" id="KW-1133">Transmembrane helix</keyword>
<evidence type="ECO:0000313" key="2">
    <source>
        <dbReference type="EMBL" id="OGN06109.1"/>
    </source>
</evidence>
<evidence type="ECO:0000313" key="3">
    <source>
        <dbReference type="Proteomes" id="UP000178023"/>
    </source>
</evidence>
<proteinExistence type="predicted"/>
<gene>
    <name evidence="2" type="ORF">A2750_04095</name>
</gene>
<dbReference type="SUPFAM" id="SSF54523">
    <property type="entry name" value="Pili subunits"/>
    <property type="match status" value="1"/>
</dbReference>
<dbReference type="EMBL" id="MGJL01000041">
    <property type="protein sequence ID" value="OGN06109.1"/>
    <property type="molecule type" value="Genomic_DNA"/>
</dbReference>
<dbReference type="InterPro" id="IPR045584">
    <property type="entry name" value="Pilin-like"/>
</dbReference>
<accession>A0A1F8F1F6</accession>